<keyword evidence="1" id="KW-0175">Coiled coil</keyword>
<proteinExistence type="predicted"/>
<accession>A0ABT0LHV4</accession>
<dbReference type="RefSeq" id="WP_248942676.1">
    <property type="nucleotide sequence ID" value="NZ_JAKIKS010000142.1"/>
</dbReference>
<sequence length="158" mass="17852">MKFNVSDFGKCGFLGFICTAIIVAVLAYTTGGRFSFGIISADFSEETSILTKKIETQQDQINVLENKNKALKTMMSATDLEPVLKFEIEIDKFTDKYGEVKTSWVDTSCENDDTKQLIKLKRELKILEGKALNLNLYDSYDSFFNSFKGGTFNLECRS</sequence>
<reference evidence="2 3" key="1">
    <citation type="submission" date="2022-01" db="EMBL/GenBank/DDBJ databases">
        <title>Whole genome-based taxonomy of the Shewanellaceae.</title>
        <authorList>
            <person name="Martin-Rodriguez A.J."/>
        </authorList>
    </citation>
    <scope>NUCLEOTIDE SEQUENCE [LARGE SCALE GENOMIC DNA]</scope>
    <source>
        <strain evidence="2 3">DSM 17177</strain>
    </source>
</reference>
<evidence type="ECO:0000313" key="3">
    <source>
        <dbReference type="Proteomes" id="UP001203423"/>
    </source>
</evidence>
<evidence type="ECO:0000256" key="1">
    <source>
        <dbReference type="SAM" id="Coils"/>
    </source>
</evidence>
<organism evidence="2 3">
    <name type="scientific">Shewanella surugensis</name>
    <dbReference type="NCBI Taxonomy" id="212020"/>
    <lineage>
        <taxon>Bacteria</taxon>
        <taxon>Pseudomonadati</taxon>
        <taxon>Pseudomonadota</taxon>
        <taxon>Gammaproteobacteria</taxon>
        <taxon>Alteromonadales</taxon>
        <taxon>Shewanellaceae</taxon>
        <taxon>Shewanella</taxon>
    </lineage>
</organism>
<dbReference type="Proteomes" id="UP001203423">
    <property type="component" value="Unassembled WGS sequence"/>
</dbReference>
<evidence type="ECO:0000313" key="2">
    <source>
        <dbReference type="EMBL" id="MCL1127283.1"/>
    </source>
</evidence>
<protein>
    <submittedName>
        <fullName evidence="2">Uncharacterized protein</fullName>
    </submittedName>
</protein>
<name>A0ABT0LHV4_9GAMM</name>
<keyword evidence="3" id="KW-1185">Reference proteome</keyword>
<gene>
    <name evidence="2" type="ORF">L2764_23100</name>
</gene>
<feature type="coiled-coil region" evidence="1">
    <location>
        <begin position="47"/>
        <end position="74"/>
    </location>
</feature>
<comment type="caution">
    <text evidence="2">The sequence shown here is derived from an EMBL/GenBank/DDBJ whole genome shotgun (WGS) entry which is preliminary data.</text>
</comment>
<dbReference type="EMBL" id="JAKIKS010000142">
    <property type="protein sequence ID" value="MCL1127283.1"/>
    <property type="molecule type" value="Genomic_DNA"/>
</dbReference>